<evidence type="ECO:0000256" key="2">
    <source>
        <dbReference type="SAM" id="Coils"/>
    </source>
</evidence>
<dbReference type="InterPro" id="IPR024326">
    <property type="entry name" value="RRP7_C"/>
</dbReference>
<feature type="compositionally biased region" description="Low complexity" evidence="3">
    <location>
        <begin position="223"/>
        <end position="234"/>
    </location>
</feature>
<dbReference type="PROSITE" id="PS50102">
    <property type="entry name" value="RRM"/>
    <property type="match status" value="1"/>
</dbReference>
<dbReference type="InterPro" id="IPR035979">
    <property type="entry name" value="RBD_domain_sf"/>
</dbReference>
<dbReference type="EMBL" id="CP143785">
    <property type="protein sequence ID" value="WVN86191.1"/>
    <property type="molecule type" value="Genomic_DNA"/>
</dbReference>
<dbReference type="Proteomes" id="UP000094043">
    <property type="component" value="Chromosome 2"/>
</dbReference>
<proteinExistence type="inferred from homology"/>
<dbReference type="OrthoDB" id="5390at2759"/>
<dbReference type="RefSeq" id="XP_066066891.1">
    <property type="nucleotide sequence ID" value="XM_066210794.1"/>
</dbReference>
<reference evidence="4" key="1">
    <citation type="submission" date="2016-06" db="EMBL/GenBank/DDBJ databases">
        <authorList>
            <person name="Cuomo C."/>
            <person name="Litvintseva A."/>
            <person name="Heitman J."/>
            <person name="Chen Y."/>
            <person name="Sun S."/>
            <person name="Springer D."/>
            <person name="Dromer F."/>
            <person name="Young S."/>
            <person name="Zeng Q."/>
            <person name="Chapman S."/>
            <person name="Gujja S."/>
            <person name="Saif S."/>
            <person name="Birren B."/>
        </authorList>
    </citation>
    <scope>NUCLEOTIDE SEQUENCE</scope>
    <source>
        <strain evidence="4">CBS 7841</strain>
    </source>
</reference>
<feature type="region of interest" description="Disordered" evidence="3">
    <location>
        <begin position="123"/>
        <end position="158"/>
    </location>
</feature>
<dbReference type="GO" id="GO:0006364">
    <property type="term" value="P:rRNA processing"/>
    <property type="evidence" value="ECO:0007669"/>
    <property type="project" value="TreeGrafter"/>
</dbReference>
<accession>A0A1E3IC46</accession>
<dbReference type="InterPro" id="IPR040446">
    <property type="entry name" value="RRP7"/>
</dbReference>
<reference evidence="4" key="2">
    <citation type="journal article" date="2022" name="Elife">
        <title>Obligate sexual reproduction of a homothallic fungus closely related to the Cryptococcus pathogenic species complex.</title>
        <authorList>
            <person name="Passer A.R."/>
            <person name="Clancey S.A."/>
            <person name="Shea T."/>
            <person name="David-Palma M."/>
            <person name="Averette A.F."/>
            <person name="Boekhout T."/>
            <person name="Porcel B.M."/>
            <person name="Nowrousian M."/>
            <person name="Cuomo C.A."/>
            <person name="Sun S."/>
            <person name="Heitman J."/>
            <person name="Coelho M.A."/>
        </authorList>
    </citation>
    <scope>NUCLEOTIDE SEQUENCE</scope>
    <source>
        <strain evidence="4">CBS 7841</strain>
    </source>
</reference>
<dbReference type="PANTHER" id="PTHR13191:SF0">
    <property type="entry name" value="RIBOSOMAL RNA-PROCESSING PROTEIN 7 HOMOLOG A-RELATED"/>
    <property type="match status" value="1"/>
</dbReference>
<dbReference type="InterPro" id="IPR040447">
    <property type="entry name" value="RRM_Rrp7"/>
</dbReference>
<dbReference type="GO" id="GO:0000028">
    <property type="term" value="P:ribosomal small subunit assembly"/>
    <property type="evidence" value="ECO:0007669"/>
    <property type="project" value="TreeGrafter"/>
</dbReference>
<feature type="coiled-coil region" evidence="2">
    <location>
        <begin position="352"/>
        <end position="379"/>
    </location>
</feature>
<evidence type="ECO:0000313" key="4">
    <source>
        <dbReference type="EMBL" id="WVN86191.1"/>
    </source>
</evidence>
<evidence type="ECO:0000313" key="5">
    <source>
        <dbReference type="Proteomes" id="UP000094043"/>
    </source>
</evidence>
<dbReference type="GeneID" id="91085565"/>
<keyword evidence="5" id="KW-1185">Reference proteome</keyword>
<dbReference type="AlphaFoldDB" id="A0A1E3IC46"/>
<feature type="region of interest" description="Disordered" evidence="3">
    <location>
        <begin position="223"/>
        <end position="242"/>
    </location>
</feature>
<dbReference type="GO" id="GO:0032545">
    <property type="term" value="C:CURI complex"/>
    <property type="evidence" value="ECO:0007669"/>
    <property type="project" value="TreeGrafter"/>
</dbReference>
<sequence length="385" mass="42431">MPKTNLSITKKGKTGSPKLYSNFLPLPLILPTPIPIPSTSSKSSKQVKHYVYCRQHKSKLKAKATPSGNDGELPEGRTVFVVNLPVDMTERELRSVFSNWGVIENVKFNHKDDGDVLESVVKGMPIDKDSDDEDEDEEGDEEEDEDEGRQVGATATFQGDLITKKQRRAMRKRNVLISAIPKVDPLPPLSPRSMPLGQSGLFSAHVIFLDSIAVSRLFSSTPSPISVSMSSNQPQKDDSEPTGLAYYTALHSTLRPPLEAIKSFADSSMARFDHLHSMLLSSRAKQAGAGALVDEDGFTVVVRSGKFGRAGARGDGFGMGGVGVATRGFEQKKKKAGVGASALPDFYRFQSVDRKKQELAELRQKFEHDKAKVEEFKKSRRYRPY</sequence>
<dbReference type="SUPFAM" id="SSF54928">
    <property type="entry name" value="RNA-binding domain, RBD"/>
    <property type="match status" value="1"/>
</dbReference>
<dbReference type="Gene3D" id="3.30.70.330">
    <property type="match status" value="1"/>
</dbReference>
<dbReference type="VEuPathDB" id="FungiDB:L203_04288"/>
<dbReference type="GO" id="GO:0034456">
    <property type="term" value="C:UTP-C complex"/>
    <property type="evidence" value="ECO:0007669"/>
    <property type="project" value="TreeGrafter"/>
</dbReference>
<gene>
    <name evidence="4" type="ORF">L203_101352</name>
</gene>
<organism evidence="4 5">
    <name type="scientific">Cryptococcus depauperatus CBS 7841</name>
    <dbReference type="NCBI Taxonomy" id="1295531"/>
    <lineage>
        <taxon>Eukaryota</taxon>
        <taxon>Fungi</taxon>
        <taxon>Dikarya</taxon>
        <taxon>Basidiomycota</taxon>
        <taxon>Agaricomycotina</taxon>
        <taxon>Tremellomycetes</taxon>
        <taxon>Tremellales</taxon>
        <taxon>Cryptococcaceae</taxon>
        <taxon>Cryptococcus</taxon>
    </lineage>
</organism>
<protein>
    <submittedName>
        <fullName evidence="4">Uncharacterized protein</fullName>
    </submittedName>
</protein>
<dbReference type="CDD" id="cd12950">
    <property type="entry name" value="RRP7_Rrp7p"/>
    <property type="match status" value="1"/>
</dbReference>
<keyword evidence="2" id="KW-0175">Coiled coil</keyword>
<dbReference type="Pfam" id="PF12923">
    <property type="entry name" value="RRP7"/>
    <property type="match status" value="1"/>
</dbReference>
<evidence type="ECO:0000256" key="3">
    <source>
        <dbReference type="SAM" id="MobiDB-lite"/>
    </source>
</evidence>
<dbReference type="InterPro" id="IPR012677">
    <property type="entry name" value="Nucleotide-bd_a/b_plait_sf"/>
</dbReference>
<dbReference type="Pfam" id="PF17799">
    <property type="entry name" value="RRM_Rrp7"/>
    <property type="match status" value="1"/>
</dbReference>
<name>A0A1E3IC46_9TREE</name>
<dbReference type="KEGG" id="cdep:91085565"/>
<reference evidence="4" key="3">
    <citation type="submission" date="2024-01" db="EMBL/GenBank/DDBJ databases">
        <authorList>
            <person name="Coelho M.A."/>
            <person name="David-Palma M."/>
            <person name="Shea T."/>
            <person name="Sun S."/>
            <person name="Cuomo C.A."/>
            <person name="Heitman J."/>
        </authorList>
    </citation>
    <scope>NUCLEOTIDE SEQUENCE</scope>
    <source>
        <strain evidence="4">CBS 7841</strain>
    </source>
</reference>
<feature type="compositionally biased region" description="Acidic residues" evidence="3">
    <location>
        <begin position="129"/>
        <end position="147"/>
    </location>
</feature>
<dbReference type="Gene3D" id="6.10.250.1770">
    <property type="match status" value="1"/>
</dbReference>
<dbReference type="PANTHER" id="PTHR13191">
    <property type="entry name" value="RIBOSOMAL RNA PROCESSING PROTEIN 7-RELATED"/>
    <property type="match status" value="1"/>
</dbReference>
<comment type="similarity">
    <text evidence="1">Belongs to the RRP7 family.</text>
</comment>
<evidence type="ECO:0000256" key="1">
    <source>
        <dbReference type="ARBA" id="ARBA00006110"/>
    </source>
</evidence>
<dbReference type="InterPro" id="IPR000504">
    <property type="entry name" value="RRM_dom"/>
</dbReference>
<dbReference type="GO" id="GO:0003723">
    <property type="term" value="F:RNA binding"/>
    <property type="evidence" value="ECO:0007669"/>
    <property type="project" value="UniProtKB-UniRule"/>
</dbReference>